<dbReference type="InterPro" id="IPR013780">
    <property type="entry name" value="Glyco_hydro_b"/>
</dbReference>
<evidence type="ECO:0000259" key="14">
    <source>
        <dbReference type="Pfam" id="PF02055"/>
    </source>
</evidence>
<dbReference type="GO" id="GO:0006066">
    <property type="term" value="P:alcohol metabolic process"/>
    <property type="evidence" value="ECO:0007669"/>
    <property type="project" value="UniProtKB-ARBA"/>
</dbReference>
<accession>A0A1D2N9D8</accession>
<keyword evidence="7 12" id="KW-0378">Hydrolase</keyword>
<evidence type="ECO:0000256" key="10">
    <source>
        <dbReference type="ARBA" id="ARBA00050474"/>
    </source>
</evidence>
<feature type="signal peptide" evidence="13">
    <location>
        <begin position="1"/>
        <end position="21"/>
    </location>
</feature>
<evidence type="ECO:0000256" key="8">
    <source>
        <dbReference type="ARBA" id="ARBA00022919"/>
    </source>
</evidence>
<comment type="catalytic activity">
    <reaction evidence="1">
        <text>a beta-D-glucosyl-(1&lt;-&gt;1')-N-acylsphing-4-enine + H2O = an N-acylsphing-4-enine + D-glucose</text>
        <dbReference type="Rhea" id="RHEA:13269"/>
        <dbReference type="ChEBI" id="CHEBI:4167"/>
        <dbReference type="ChEBI" id="CHEBI:15377"/>
        <dbReference type="ChEBI" id="CHEBI:22801"/>
        <dbReference type="ChEBI" id="CHEBI:52639"/>
        <dbReference type="EC" id="3.2.1.45"/>
    </reaction>
    <physiologicalReaction direction="left-to-right" evidence="1">
        <dbReference type="Rhea" id="RHEA:13270"/>
    </physiologicalReaction>
</comment>
<dbReference type="Pfam" id="PF02055">
    <property type="entry name" value="Glyco_hydro_30"/>
    <property type="match status" value="1"/>
</dbReference>
<organism evidence="16 17">
    <name type="scientific">Orchesella cincta</name>
    <name type="common">Springtail</name>
    <name type="synonym">Podura cincta</name>
    <dbReference type="NCBI Taxonomy" id="48709"/>
    <lineage>
        <taxon>Eukaryota</taxon>
        <taxon>Metazoa</taxon>
        <taxon>Ecdysozoa</taxon>
        <taxon>Arthropoda</taxon>
        <taxon>Hexapoda</taxon>
        <taxon>Collembola</taxon>
        <taxon>Entomobryomorpha</taxon>
        <taxon>Entomobryoidea</taxon>
        <taxon>Orchesellidae</taxon>
        <taxon>Orchesellinae</taxon>
        <taxon>Orchesella</taxon>
    </lineage>
</organism>
<dbReference type="GO" id="GO:0010605">
    <property type="term" value="P:negative regulation of macromolecule metabolic process"/>
    <property type="evidence" value="ECO:0007669"/>
    <property type="project" value="UniProtKB-ARBA"/>
</dbReference>
<evidence type="ECO:0000256" key="5">
    <source>
        <dbReference type="ARBA" id="ARBA00012658"/>
    </source>
</evidence>
<evidence type="ECO:0000313" key="16">
    <source>
        <dbReference type="EMBL" id="ODN01861.1"/>
    </source>
</evidence>
<dbReference type="GO" id="GO:0005764">
    <property type="term" value="C:lysosome"/>
    <property type="evidence" value="ECO:0007669"/>
    <property type="project" value="UniProtKB-ARBA"/>
</dbReference>
<keyword evidence="8 12" id="KW-0746">Sphingolipid metabolism</keyword>
<dbReference type="SUPFAM" id="SSF51445">
    <property type="entry name" value="(Trans)glycosidases"/>
    <property type="match status" value="1"/>
</dbReference>
<dbReference type="InterPro" id="IPR017853">
    <property type="entry name" value="GH"/>
</dbReference>
<evidence type="ECO:0000256" key="11">
    <source>
        <dbReference type="ARBA" id="ARBA00051345"/>
    </source>
</evidence>
<comment type="caution">
    <text evidence="16">The sequence shown here is derived from an EMBL/GenBank/DDBJ whole genome shotgun (WGS) entry which is preliminary data.</text>
</comment>
<evidence type="ECO:0000256" key="1">
    <source>
        <dbReference type="ARBA" id="ARBA00001013"/>
    </source>
</evidence>
<dbReference type="GO" id="GO:0042391">
    <property type="term" value="P:regulation of membrane potential"/>
    <property type="evidence" value="ECO:0007669"/>
    <property type="project" value="UniProtKB-ARBA"/>
</dbReference>
<evidence type="ECO:0000313" key="17">
    <source>
        <dbReference type="Proteomes" id="UP000094527"/>
    </source>
</evidence>
<dbReference type="FunFam" id="3.20.20.80:FF:000030">
    <property type="entry name" value="Lysosomal acid glucosylceramidase"/>
    <property type="match status" value="1"/>
</dbReference>
<dbReference type="PANTHER" id="PTHR11069">
    <property type="entry name" value="GLUCOSYLCERAMIDASE"/>
    <property type="match status" value="1"/>
</dbReference>
<proteinExistence type="inferred from homology"/>
<dbReference type="GO" id="GO:0006680">
    <property type="term" value="P:glucosylceramide catabolic process"/>
    <property type="evidence" value="ECO:0007669"/>
    <property type="project" value="UniProtKB-ARBA"/>
</dbReference>
<dbReference type="GO" id="GO:0004348">
    <property type="term" value="F:glucosylceramidase activity"/>
    <property type="evidence" value="ECO:0007669"/>
    <property type="project" value="UniProtKB-EC"/>
</dbReference>
<comment type="catalytic activity">
    <reaction evidence="11">
        <text>an N-acyl-1-beta-D-glucosyl-15-methylhexadecasphing-4-enine + H2O = an N-acyl-15-methylhexadecasphing-4-enine + D-glucose</text>
        <dbReference type="Rhea" id="RHEA:34755"/>
        <dbReference type="ChEBI" id="CHEBI:4167"/>
        <dbReference type="ChEBI" id="CHEBI:15377"/>
        <dbReference type="ChEBI" id="CHEBI:70815"/>
        <dbReference type="ChEBI" id="CHEBI:70846"/>
    </reaction>
    <physiologicalReaction direction="left-to-right" evidence="11">
        <dbReference type="Rhea" id="RHEA:34756"/>
    </physiologicalReaction>
</comment>
<evidence type="ECO:0000256" key="4">
    <source>
        <dbReference type="ARBA" id="ARBA00005382"/>
    </source>
</evidence>
<dbReference type="Proteomes" id="UP000094527">
    <property type="component" value="Unassembled WGS sequence"/>
</dbReference>
<protein>
    <recommendedName>
        <fullName evidence="5 12">Glucosylceramidase</fullName>
        <ecNumber evidence="5 12">3.2.1.45</ecNumber>
    </recommendedName>
</protein>
<dbReference type="Gene3D" id="3.20.20.80">
    <property type="entry name" value="Glycosidases"/>
    <property type="match status" value="1"/>
</dbReference>
<evidence type="ECO:0000256" key="6">
    <source>
        <dbReference type="ARBA" id="ARBA00022729"/>
    </source>
</evidence>
<dbReference type="InterPro" id="IPR033453">
    <property type="entry name" value="Glyco_hydro_30_TIM-barrel"/>
</dbReference>
<keyword evidence="17" id="KW-1185">Reference proteome</keyword>
<evidence type="ECO:0000256" key="13">
    <source>
        <dbReference type="SAM" id="SignalP"/>
    </source>
</evidence>
<reference evidence="16 17" key="1">
    <citation type="journal article" date="2016" name="Genome Biol. Evol.">
        <title>Gene Family Evolution Reflects Adaptation to Soil Environmental Stressors in the Genome of the Collembolan Orchesella cincta.</title>
        <authorList>
            <person name="Faddeeva-Vakhrusheva A."/>
            <person name="Derks M.F."/>
            <person name="Anvar S.Y."/>
            <person name="Agamennone V."/>
            <person name="Suring W."/>
            <person name="Smit S."/>
            <person name="van Straalen N.M."/>
            <person name="Roelofs D."/>
        </authorList>
    </citation>
    <scope>NUCLEOTIDE SEQUENCE [LARGE SCALE GENOMIC DNA]</scope>
    <source>
        <tissue evidence="16">Mixed pool</tissue>
    </source>
</reference>
<evidence type="ECO:0000256" key="3">
    <source>
        <dbReference type="ARBA" id="ARBA00004991"/>
    </source>
</evidence>
<keyword evidence="12" id="KW-0326">Glycosidase</keyword>
<dbReference type="GO" id="GO:0006914">
    <property type="term" value="P:autophagy"/>
    <property type="evidence" value="ECO:0007669"/>
    <property type="project" value="UniProtKB-ARBA"/>
</dbReference>
<feature type="domain" description="Glycosyl hydrolase family 30 beta sandwich" evidence="15">
    <location>
        <begin position="459"/>
        <end position="521"/>
    </location>
</feature>
<evidence type="ECO:0000259" key="15">
    <source>
        <dbReference type="Pfam" id="PF17189"/>
    </source>
</evidence>
<dbReference type="EMBL" id="LJIJ01000136">
    <property type="protein sequence ID" value="ODN01861.1"/>
    <property type="molecule type" value="Genomic_DNA"/>
</dbReference>
<dbReference type="GO" id="GO:0005774">
    <property type="term" value="C:vacuolar membrane"/>
    <property type="evidence" value="ECO:0007669"/>
    <property type="project" value="UniProtKB-ARBA"/>
</dbReference>
<dbReference type="GO" id="GO:0005102">
    <property type="term" value="F:signaling receptor binding"/>
    <property type="evidence" value="ECO:0007669"/>
    <property type="project" value="UniProtKB-ARBA"/>
</dbReference>
<dbReference type="InterPro" id="IPR001139">
    <property type="entry name" value="Glyco_hydro_30"/>
</dbReference>
<dbReference type="STRING" id="48709.A0A1D2N9D8"/>
<dbReference type="GO" id="GO:0032006">
    <property type="term" value="P:regulation of TOR signaling"/>
    <property type="evidence" value="ECO:0007669"/>
    <property type="project" value="UniProtKB-ARBA"/>
</dbReference>
<comment type="pathway">
    <text evidence="3">Sphingolipid metabolism.</text>
</comment>
<dbReference type="EC" id="3.2.1.45" evidence="5 12"/>
<comment type="pathway">
    <text evidence="2">Lipid metabolism; sphingolipid metabolism.</text>
</comment>
<dbReference type="GO" id="GO:0007040">
    <property type="term" value="P:lysosome organization"/>
    <property type="evidence" value="ECO:0007669"/>
    <property type="project" value="UniProtKB-ARBA"/>
</dbReference>
<dbReference type="InterPro" id="IPR033452">
    <property type="entry name" value="GH30_C"/>
</dbReference>
<dbReference type="GO" id="GO:0051246">
    <property type="term" value="P:regulation of protein metabolic process"/>
    <property type="evidence" value="ECO:0007669"/>
    <property type="project" value="UniProtKB-ARBA"/>
</dbReference>
<dbReference type="OMA" id="GPIMEEG"/>
<evidence type="ECO:0000256" key="9">
    <source>
        <dbReference type="ARBA" id="ARBA00023098"/>
    </source>
</evidence>
<dbReference type="GO" id="GO:0030163">
    <property type="term" value="P:protein catabolic process"/>
    <property type="evidence" value="ECO:0007669"/>
    <property type="project" value="UniProtKB-ARBA"/>
</dbReference>
<name>A0A1D2N9D8_ORCCI</name>
<feature type="chain" id="PRO_5008905249" description="Glucosylceramidase" evidence="13">
    <location>
        <begin position="22"/>
        <end position="526"/>
    </location>
</feature>
<sequence length="526" mass="60142">MKAFILTVAIIATYFANQSQSATPCEARRFNHDSVVCVCTENYCDTLDPITRTDAGLVKVYESDRAGKRLEVREVRFGNDLPGVDPGRFKNVRVNRDRKFQEIIGFGTSFTDASALSLGRLSADLQTKVMKSYYSNEGIEYSLSRVVISGSDFSNRPYSYDDTPNDWSLNSWRLVDEDINFKIPQMHEAQRQRGSPIKFIGSSWSPPAWMKTNGEINHGGTLIGNTGSDEWKTYARYLRKFFEAYRENGLDFWGMTVQNEPMTGWDPWFPWNTCGFNAEMERDFVKNDLGPIMEEGGFGPDRFNIMVLDHNRPLAEDWANVVFSDNDATKYVKGLAVHWYFYGTAGPYDVYDRIHDKFPNQFILATEACNRNEDDENDRKGLGKWVLAEDYAHDILLDLLHYVTGWTDWNMVLDMNGGPNWVGNNHSAPIIVNPDEREFYKNVQYYAMAHFSKFLPPTSSRIETVPGVEEEGLLELGAFERPDGGTAVIIVNTKDNEEYFNVEDPALGSVKVKVEPHSFNSWVYYR</sequence>
<dbReference type="GO" id="GO:0016758">
    <property type="term" value="F:hexosyltransferase activity"/>
    <property type="evidence" value="ECO:0007669"/>
    <property type="project" value="UniProtKB-ARBA"/>
</dbReference>
<dbReference type="PRINTS" id="PR00843">
    <property type="entry name" value="GLHYDRLASE30"/>
</dbReference>
<comment type="similarity">
    <text evidence="4 12">Belongs to the glycosyl hydrolase 30 family.</text>
</comment>
<dbReference type="OrthoDB" id="2160638at2759"/>
<dbReference type="GO" id="GO:0016241">
    <property type="term" value="P:regulation of macroautophagy"/>
    <property type="evidence" value="ECO:0007669"/>
    <property type="project" value="UniProtKB-ARBA"/>
</dbReference>
<evidence type="ECO:0000256" key="2">
    <source>
        <dbReference type="ARBA" id="ARBA00004760"/>
    </source>
</evidence>
<dbReference type="SUPFAM" id="SSF51011">
    <property type="entry name" value="Glycosyl hydrolase domain"/>
    <property type="match status" value="1"/>
</dbReference>
<dbReference type="PANTHER" id="PTHR11069:SF23">
    <property type="entry name" value="LYSOSOMAL ACID GLUCOSYLCERAMIDASE"/>
    <property type="match status" value="1"/>
</dbReference>
<keyword evidence="6 13" id="KW-0732">Signal</keyword>
<evidence type="ECO:0000256" key="12">
    <source>
        <dbReference type="RuleBase" id="RU361188"/>
    </source>
</evidence>
<keyword evidence="9 12" id="KW-0443">Lipid metabolism</keyword>
<comment type="catalytic activity">
    <reaction evidence="10">
        <text>a beta-D-glucosylceramide + H2O = an N-acyl-sphingoid base + D-glucose</text>
        <dbReference type="Rhea" id="RHEA:81447"/>
        <dbReference type="ChEBI" id="CHEBI:4167"/>
        <dbReference type="ChEBI" id="CHEBI:15377"/>
        <dbReference type="ChEBI" id="CHEBI:83264"/>
        <dbReference type="ChEBI" id="CHEBI:83273"/>
    </reaction>
    <physiologicalReaction direction="left-to-right" evidence="10">
        <dbReference type="Rhea" id="RHEA:81448"/>
    </physiologicalReaction>
</comment>
<dbReference type="AlphaFoldDB" id="A0A1D2N9D8"/>
<dbReference type="Pfam" id="PF17189">
    <property type="entry name" value="Glyco_hydro_30C"/>
    <property type="match status" value="1"/>
</dbReference>
<feature type="domain" description="Glycosyl hydrolase family 30 TIM-barrel" evidence="14">
    <location>
        <begin position="103"/>
        <end position="455"/>
    </location>
</feature>
<gene>
    <name evidence="16" type="ORF">Ocin01_04826</name>
</gene>
<dbReference type="Gene3D" id="2.60.40.1180">
    <property type="entry name" value="Golgi alpha-mannosidase II"/>
    <property type="match status" value="1"/>
</dbReference>
<evidence type="ECO:0000256" key="7">
    <source>
        <dbReference type="ARBA" id="ARBA00022801"/>
    </source>
</evidence>
<dbReference type="GO" id="GO:0008202">
    <property type="term" value="P:steroid metabolic process"/>
    <property type="evidence" value="ECO:0007669"/>
    <property type="project" value="UniProtKB-ARBA"/>
</dbReference>